<protein>
    <submittedName>
        <fullName evidence="1">Uncharacterized protein</fullName>
    </submittedName>
</protein>
<dbReference type="EMBL" id="CP018477">
    <property type="protein sequence ID" value="ASV73787.1"/>
    <property type="molecule type" value="Genomic_DNA"/>
</dbReference>
<keyword evidence="2" id="KW-1185">Reference proteome</keyword>
<gene>
    <name evidence="1" type="ORF">THTE_1185</name>
</gene>
<dbReference type="Proteomes" id="UP000215086">
    <property type="component" value="Chromosome"/>
</dbReference>
<sequence length="63" mass="6721">MTGRHRCGKTLVYLPRVGMPGRAKNIVEYVTLGEFLFFARLGGFAVAGALSAGKASGESFSRL</sequence>
<evidence type="ECO:0000313" key="1">
    <source>
        <dbReference type="EMBL" id="ASV73787.1"/>
    </source>
</evidence>
<organism evidence="1 2">
    <name type="scientific">Thermogutta terrifontis</name>
    <dbReference type="NCBI Taxonomy" id="1331910"/>
    <lineage>
        <taxon>Bacteria</taxon>
        <taxon>Pseudomonadati</taxon>
        <taxon>Planctomycetota</taxon>
        <taxon>Planctomycetia</taxon>
        <taxon>Pirellulales</taxon>
        <taxon>Thermoguttaceae</taxon>
        <taxon>Thermogutta</taxon>
    </lineage>
</organism>
<accession>A0A286RCY4</accession>
<evidence type="ECO:0000313" key="2">
    <source>
        <dbReference type="Proteomes" id="UP000215086"/>
    </source>
</evidence>
<dbReference type="KEGG" id="ttf:THTE_1185"/>
<name>A0A286RCY4_9BACT</name>
<proteinExistence type="predicted"/>
<dbReference type="AlphaFoldDB" id="A0A286RCY4"/>
<reference evidence="1 2" key="1">
    <citation type="journal article" name="Front. Microbiol.">
        <title>Sugar Metabolism of the First Thermophilic Planctomycete Thermogutta terrifontis: Comparative Genomic and Transcriptomic Approaches.</title>
        <authorList>
            <person name="Elcheninov A.G."/>
            <person name="Menzel P."/>
            <person name="Gudbergsdottir S.R."/>
            <person name="Slesarev A.I."/>
            <person name="Kadnikov V.V."/>
            <person name="Krogh A."/>
            <person name="Bonch-Osmolovskaya E.A."/>
            <person name="Peng X."/>
            <person name="Kublanov I.V."/>
        </authorList>
    </citation>
    <scope>NUCLEOTIDE SEQUENCE [LARGE SCALE GENOMIC DNA]</scope>
    <source>
        <strain evidence="1 2">R1</strain>
    </source>
</reference>